<dbReference type="PANTHER" id="PTHR30290:SF38">
    <property type="entry name" value="D,D-DIPEPTIDE-BINDING PERIPLASMIC PROTEIN DDPA-RELATED"/>
    <property type="match status" value="1"/>
</dbReference>
<dbReference type="Proteomes" id="UP000741863">
    <property type="component" value="Unassembled WGS sequence"/>
</dbReference>
<sequence length="521" mass="58511">MVKKVGSSVVTLMLFGLLMGCALDTDSEEVSEGAIEEGGELNVAYGVQPPSLDPHSVTDVSTRDISQHMFEPLVTLNSSLEVEPMLAESYEVNEDEETVTFYLREGIQFHNGDEMTARDVIASMERWHDYSSQAQEYLDGTEYEAIDDYTVVAHLEEYTTIDMFIFADMTQFAAIMPEEVITNAGTNLVDELIGTGPFQLEEWRQDQFIHFKKFEDYQSREEPADGLSGAKEPKVDDIYFHHVGDASTRVSGIQSGEYDIATAIPQDNAEMLESNPDLHNELISSSYPALIFNKAEGIFTEQAARQAVNAAVNTEDMLLAAYGSEEFYINDHSLVQEEQEGWYSEAGSDVHATFDLDLAEELLEESGYDGEEIVILASREVPDEYNMTIVLQQQLEAIGMNVDLQVSDRATVLDVRDDSEVWDITFSPFAFRPMPVQYLYLNSGYHGWTDSEELSQLTEDILYAGTPEDAQAYADEFHEAFWDYLPVLKPGNKIDIVSMRDGIEGYQHITGPILWNVSVND</sequence>
<keyword evidence="5" id="KW-1185">Reference proteome</keyword>
<comment type="caution">
    <text evidence="4">The sequence shown here is derived from an EMBL/GenBank/DDBJ whole genome shotgun (WGS) entry which is preliminary data.</text>
</comment>
<dbReference type="Pfam" id="PF00496">
    <property type="entry name" value="SBP_bac_5"/>
    <property type="match status" value="1"/>
</dbReference>
<evidence type="ECO:0000259" key="3">
    <source>
        <dbReference type="Pfam" id="PF00496"/>
    </source>
</evidence>
<organism evidence="4 5">
    <name type="scientific">Geomicrobium sediminis</name>
    <dbReference type="NCBI Taxonomy" id="1347788"/>
    <lineage>
        <taxon>Bacteria</taxon>
        <taxon>Bacillati</taxon>
        <taxon>Bacillota</taxon>
        <taxon>Bacilli</taxon>
        <taxon>Bacillales</taxon>
        <taxon>Geomicrobium</taxon>
    </lineage>
</organism>
<dbReference type="InterPro" id="IPR030678">
    <property type="entry name" value="Peptide/Ni-bd"/>
</dbReference>
<dbReference type="InterPro" id="IPR039424">
    <property type="entry name" value="SBP_5"/>
</dbReference>
<evidence type="ECO:0000313" key="5">
    <source>
        <dbReference type="Proteomes" id="UP000741863"/>
    </source>
</evidence>
<feature type="chain" id="PRO_5045716809" evidence="2">
    <location>
        <begin position="23"/>
        <end position="521"/>
    </location>
</feature>
<dbReference type="PROSITE" id="PS51257">
    <property type="entry name" value="PROKAR_LIPOPROTEIN"/>
    <property type="match status" value="1"/>
</dbReference>
<feature type="domain" description="Solute-binding protein family 5" evidence="3">
    <location>
        <begin position="81"/>
        <end position="440"/>
    </location>
</feature>
<dbReference type="Gene3D" id="3.90.76.10">
    <property type="entry name" value="Dipeptide-binding Protein, Domain 1"/>
    <property type="match status" value="1"/>
</dbReference>
<dbReference type="PANTHER" id="PTHR30290">
    <property type="entry name" value="PERIPLASMIC BINDING COMPONENT OF ABC TRANSPORTER"/>
    <property type="match status" value="1"/>
</dbReference>
<proteinExistence type="predicted"/>
<dbReference type="Gene3D" id="3.10.105.10">
    <property type="entry name" value="Dipeptide-binding Protein, Domain 3"/>
    <property type="match status" value="1"/>
</dbReference>
<dbReference type="EMBL" id="JAFBEC010000003">
    <property type="protein sequence ID" value="MBM7632290.1"/>
    <property type="molecule type" value="Genomic_DNA"/>
</dbReference>
<keyword evidence="1 2" id="KW-0732">Signal</keyword>
<dbReference type="PIRSF" id="PIRSF002741">
    <property type="entry name" value="MppA"/>
    <property type="match status" value="1"/>
</dbReference>
<protein>
    <submittedName>
        <fullName evidence="4">Peptide/nickel transport system substrate-binding protein</fullName>
    </submittedName>
</protein>
<evidence type="ECO:0000256" key="1">
    <source>
        <dbReference type="ARBA" id="ARBA00022729"/>
    </source>
</evidence>
<accession>A0ABS2PB31</accession>
<gene>
    <name evidence="4" type="ORF">JOD17_001383</name>
</gene>
<evidence type="ECO:0000313" key="4">
    <source>
        <dbReference type="EMBL" id="MBM7632290.1"/>
    </source>
</evidence>
<dbReference type="RefSeq" id="WP_204696424.1">
    <property type="nucleotide sequence ID" value="NZ_JAFBEC010000003.1"/>
</dbReference>
<dbReference type="SUPFAM" id="SSF53850">
    <property type="entry name" value="Periplasmic binding protein-like II"/>
    <property type="match status" value="1"/>
</dbReference>
<dbReference type="InterPro" id="IPR000914">
    <property type="entry name" value="SBP_5_dom"/>
</dbReference>
<evidence type="ECO:0000256" key="2">
    <source>
        <dbReference type="SAM" id="SignalP"/>
    </source>
</evidence>
<feature type="signal peptide" evidence="2">
    <location>
        <begin position="1"/>
        <end position="22"/>
    </location>
</feature>
<reference evidence="4 5" key="1">
    <citation type="submission" date="2021-01" db="EMBL/GenBank/DDBJ databases">
        <title>Genomic Encyclopedia of Type Strains, Phase IV (KMG-IV): sequencing the most valuable type-strain genomes for metagenomic binning, comparative biology and taxonomic classification.</title>
        <authorList>
            <person name="Goeker M."/>
        </authorList>
    </citation>
    <scope>NUCLEOTIDE SEQUENCE [LARGE SCALE GENOMIC DNA]</scope>
    <source>
        <strain evidence="4 5">DSM 25540</strain>
    </source>
</reference>
<dbReference type="Gene3D" id="3.40.190.10">
    <property type="entry name" value="Periplasmic binding protein-like II"/>
    <property type="match status" value="1"/>
</dbReference>
<name>A0ABS2PB31_9BACL</name>